<organism evidence="1 2">
    <name type="scientific">Dipteronia dyeriana</name>
    <dbReference type="NCBI Taxonomy" id="168575"/>
    <lineage>
        <taxon>Eukaryota</taxon>
        <taxon>Viridiplantae</taxon>
        <taxon>Streptophyta</taxon>
        <taxon>Embryophyta</taxon>
        <taxon>Tracheophyta</taxon>
        <taxon>Spermatophyta</taxon>
        <taxon>Magnoliopsida</taxon>
        <taxon>eudicotyledons</taxon>
        <taxon>Gunneridae</taxon>
        <taxon>Pentapetalae</taxon>
        <taxon>rosids</taxon>
        <taxon>malvids</taxon>
        <taxon>Sapindales</taxon>
        <taxon>Sapindaceae</taxon>
        <taxon>Hippocastanoideae</taxon>
        <taxon>Acereae</taxon>
        <taxon>Dipteronia</taxon>
    </lineage>
</organism>
<protein>
    <submittedName>
        <fullName evidence="1">Uncharacterized protein</fullName>
    </submittedName>
</protein>
<name>A0AAE0CLV9_9ROSI</name>
<dbReference type="EMBL" id="JANJYI010000003">
    <property type="protein sequence ID" value="KAK2655975.1"/>
    <property type="molecule type" value="Genomic_DNA"/>
</dbReference>
<accession>A0AAE0CLV9</accession>
<dbReference type="Proteomes" id="UP001280121">
    <property type="component" value="Unassembled WGS sequence"/>
</dbReference>
<evidence type="ECO:0000313" key="1">
    <source>
        <dbReference type="EMBL" id="KAK2655975.1"/>
    </source>
</evidence>
<comment type="caution">
    <text evidence="1">The sequence shown here is derived from an EMBL/GenBank/DDBJ whole genome shotgun (WGS) entry which is preliminary data.</text>
</comment>
<reference evidence="1" key="1">
    <citation type="journal article" date="2023" name="Plant J.">
        <title>Genome sequences and population genomics provide insights into the demographic history, inbreeding, and mutation load of two 'living fossil' tree species of Dipteronia.</title>
        <authorList>
            <person name="Feng Y."/>
            <person name="Comes H.P."/>
            <person name="Chen J."/>
            <person name="Zhu S."/>
            <person name="Lu R."/>
            <person name="Zhang X."/>
            <person name="Li P."/>
            <person name="Qiu J."/>
            <person name="Olsen K.M."/>
            <person name="Qiu Y."/>
        </authorList>
    </citation>
    <scope>NUCLEOTIDE SEQUENCE</scope>
    <source>
        <strain evidence="1">KIB01</strain>
    </source>
</reference>
<proteinExistence type="predicted"/>
<gene>
    <name evidence="1" type="ORF">Ddye_009027</name>
</gene>
<keyword evidence="2" id="KW-1185">Reference proteome</keyword>
<sequence length="188" mass="21245">MVAITASLMPDRLPLTTVVCIPNSINAVGIVTFDSIAKMTIESMLARIIEVPTVVCALLSVPLSTSWFIPESDYSNWFAYWIFQRPKLGPKHSGPPNPVKLHHLCQPVGPGHFGPLDLVQLYLLRRSKLRSEHSGPLDLVQIHLLHRPELEPYWLRPDHHLPPSKLRFPSLDLPMFTILNINKKKNGK</sequence>
<dbReference type="AlphaFoldDB" id="A0AAE0CLV9"/>
<evidence type="ECO:0000313" key="2">
    <source>
        <dbReference type="Proteomes" id="UP001280121"/>
    </source>
</evidence>